<dbReference type="EMBL" id="JAULSR010000001">
    <property type="protein sequence ID" value="KAK0636836.1"/>
    <property type="molecule type" value="Genomic_DNA"/>
</dbReference>
<sequence>MAYQIGFFAYLRLKLFVALLRGFMALHGFLPTPAKSPSSSPTPAPILVNWHGSCWVFSLHGTDELYCRRIAAEASMYVLDADYRKGPETPYPGPLHDVEDALRWVASWSPTSPSRPSIPDVNIDTTRVALSGFSAGGQLALVASSACRKKTTLANLGLGIAAVVAVYPETDLSLAPEVKTARTARPIRPHPAWFLDLFHDSFVPDGALRETALVSPSKADVGDFPRVVAMMTAEGDIYSPEALELAGRLEDEDGEGKRKVVVVNSEGVYHGFDKGPEEGSKEWERREECYGAVVECLREALGTV</sequence>
<dbReference type="GO" id="GO:0016787">
    <property type="term" value="F:hydrolase activity"/>
    <property type="evidence" value="ECO:0007669"/>
    <property type="project" value="UniProtKB-KW"/>
</dbReference>
<dbReference type="Proteomes" id="UP001174934">
    <property type="component" value="Unassembled WGS sequence"/>
</dbReference>
<evidence type="ECO:0000313" key="2">
    <source>
        <dbReference type="EMBL" id="KAK0636836.1"/>
    </source>
</evidence>
<comment type="caution">
    <text evidence="2">The sequence shown here is derived from an EMBL/GenBank/DDBJ whole genome shotgun (WGS) entry which is preliminary data.</text>
</comment>
<proteinExistence type="predicted"/>
<dbReference type="InterPro" id="IPR050466">
    <property type="entry name" value="Carboxylest/Gibb_receptor"/>
</dbReference>
<accession>A0AA39XNG8</accession>
<dbReference type="PANTHER" id="PTHR23024:SF242">
    <property type="entry name" value="ALPHA_BETA HYDROLASE FOLD-3 DOMAIN-CONTAINING PROTEIN-RELATED"/>
    <property type="match status" value="1"/>
</dbReference>
<feature type="domain" description="Alpha/beta hydrolase fold-3" evidence="1">
    <location>
        <begin position="47"/>
        <end position="272"/>
    </location>
</feature>
<organism evidence="2 3">
    <name type="scientific">Bombardia bombarda</name>
    <dbReference type="NCBI Taxonomy" id="252184"/>
    <lineage>
        <taxon>Eukaryota</taxon>
        <taxon>Fungi</taxon>
        <taxon>Dikarya</taxon>
        <taxon>Ascomycota</taxon>
        <taxon>Pezizomycotina</taxon>
        <taxon>Sordariomycetes</taxon>
        <taxon>Sordariomycetidae</taxon>
        <taxon>Sordariales</taxon>
        <taxon>Lasiosphaeriaceae</taxon>
        <taxon>Bombardia</taxon>
    </lineage>
</organism>
<dbReference type="Gene3D" id="3.40.50.1820">
    <property type="entry name" value="alpha/beta hydrolase"/>
    <property type="match status" value="1"/>
</dbReference>
<dbReference type="InterPro" id="IPR013094">
    <property type="entry name" value="AB_hydrolase_3"/>
</dbReference>
<dbReference type="Pfam" id="PF07859">
    <property type="entry name" value="Abhydrolase_3"/>
    <property type="match status" value="1"/>
</dbReference>
<evidence type="ECO:0000259" key="1">
    <source>
        <dbReference type="Pfam" id="PF07859"/>
    </source>
</evidence>
<dbReference type="InterPro" id="IPR029058">
    <property type="entry name" value="AB_hydrolase_fold"/>
</dbReference>
<reference evidence="2" key="1">
    <citation type="submission" date="2023-06" db="EMBL/GenBank/DDBJ databases">
        <title>Genome-scale phylogeny and comparative genomics of the fungal order Sordariales.</title>
        <authorList>
            <consortium name="Lawrence Berkeley National Laboratory"/>
            <person name="Hensen N."/>
            <person name="Bonometti L."/>
            <person name="Westerberg I."/>
            <person name="Brannstrom I.O."/>
            <person name="Guillou S."/>
            <person name="Cros-Aarteil S."/>
            <person name="Calhoun S."/>
            <person name="Haridas S."/>
            <person name="Kuo A."/>
            <person name="Mondo S."/>
            <person name="Pangilinan J."/>
            <person name="Riley R."/>
            <person name="LaButti K."/>
            <person name="Andreopoulos B."/>
            <person name="Lipzen A."/>
            <person name="Chen C."/>
            <person name="Yanf M."/>
            <person name="Daum C."/>
            <person name="Ng V."/>
            <person name="Clum A."/>
            <person name="Steindorff A."/>
            <person name="Ohm R."/>
            <person name="Martin F."/>
            <person name="Silar P."/>
            <person name="Natvig D."/>
            <person name="Lalanne C."/>
            <person name="Gautier V."/>
            <person name="Ament-velasquez S.L."/>
            <person name="Kruys A."/>
            <person name="Hutchinson M.I."/>
            <person name="Powell A.J."/>
            <person name="Barry K."/>
            <person name="Miller A.N."/>
            <person name="Grigoriev I.V."/>
            <person name="Debuchy R."/>
            <person name="Gladieux P."/>
            <person name="Thoren M.H."/>
            <person name="Johannesson H."/>
        </authorList>
    </citation>
    <scope>NUCLEOTIDE SEQUENCE</scope>
    <source>
        <strain evidence="2">SMH3391-2</strain>
    </source>
</reference>
<protein>
    <submittedName>
        <fullName evidence="2">Alpha/Beta hydrolase protein</fullName>
    </submittedName>
</protein>
<dbReference type="PANTHER" id="PTHR23024">
    <property type="entry name" value="ARYLACETAMIDE DEACETYLASE"/>
    <property type="match status" value="1"/>
</dbReference>
<dbReference type="SUPFAM" id="SSF53474">
    <property type="entry name" value="alpha/beta-Hydrolases"/>
    <property type="match status" value="1"/>
</dbReference>
<keyword evidence="3" id="KW-1185">Reference proteome</keyword>
<dbReference type="AlphaFoldDB" id="A0AA39XNG8"/>
<keyword evidence="2" id="KW-0378">Hydrolase</keyword>
<evidence type="ECO:0000313" key="3">
    <source>
        <dbReference type="Proteomes" id="UP001174934"/>
    </source>
</evidence>
<name>A0AA39XNG8_9PEZI</name>
<gene>
    <name evidence="2" type="ORF">B0T17DRAFT_520048</name>
</gene>